<protein>
    <submittedName>
        <fullName evidence="1">Competence protein ComK</fullName>
    </submittedName>
</protein>
<name>A0ABY8J5D8_9BACI</name>
<dbReference type="PIRSF" id="PIRSF011560">
    <property type="entry name" value="ComK"/>
    <property type="match status" value="1"/>
</dbReference>
<reference evidence="1 2" key="1">
    <citation type="submission" date="2023-04" db="EMBL/GenBank/DDBJ databases">
        <title>Genome sequence of Halobacillus naozhouensis KACC 21980.</title>
        <authorList>
            <person name="Kim S."/>
            <person name="Heo J."/>
            <person name="Kwon S.-W."/>
        </authorList>
    </citation>
    <scope>NUCLEOTIDE SEQUENCE [LARGE SCALE GENOMIC DNA]</scope>
    <source>
        <strain evidence="1 2">KCTC 13234</strain>
    </source>
</reference>
<dbReference type="Pfam" id="PF06338">
    <property type="entry name" value="ComK"/>
    <property type="match status" value="1"/>
</dbReference>
<organism evidence="1 2">
    <name type="scientific">Halobacillus naozhouensis</name>
    <dbReference type="NCBI Taxonomy" id="554880"/>
    <lineage>
        <taxon>Bacteria</taxon>
        <taxon>Bacillati</taxon>
        <taxon>Bacillota</taxon>
        <taxon>Bacilli</taxon>
        <taxon>Bacillales</taxon>
        <taxon>Bacillaceae</taxon>
        <taxon>Halobacillus</taxon>
    </lineage>
</organism>
<evidence type="ECO:0000313" key="2">
    <source>
        <dbReference type="Proteomes" id="UP001221597"/>
    </source>
</evidence>
<dbReference type="Proteomes" id="UP001221597">
    <property type="component" value="Chromosome"/>
</dbReference>
<proteinExistence type="predicted"/>
<gene>
    <name evidence="1" type="ORF">P9989_06990</name>
</gene>
<accession>A0ABY8J5D8</accession>
<dbReference type="EMBL" id="CP121671">
    <property type="protein sequence ID" value="WFT76101.1"/>
    <property type="molecule type" value="Genomic_DNA"/>
</dbReference>
<sequence length="182" mass="20793">MERKLRDLDYIQDREYEVNPQTMALIAKYDRHGQVITEVIESEEQFDLPFQPGRIIDQSCRYFASSLEGRMAGTKQVAGFTHKPPIVISQKMGMYFFPIISPKRKECSWIAHKYIRSYKGEKDHTTTICFINGTSVNVPVSAGMIANQVQRTAQFRFILEDRLSHTPAASASQTDRVAENLA</sequence>
<keyword evidence="2" id="KW-1185">Reference proteome</keyword>
<dbReference type="RefSeq" id="WP_283078058.1">
    <property type="nucleotide sequence ID" value="NZ_CP121671.1"/>
</dbReference>
<evidence type="ECO:0000313" key="1">
    <source>
        <dbReference type="EMBL" id="WFT76101.1"/>
    </source>
</evidence>
<dbReference type="InterPro" id="IPR010461">
    <property type="entry name" value="ComK"/>
</dbReference>